<accession>A0A5B9PHV9</accession>
<dbReference type="Proteomes" id="UP000322214">
    <property type="component" value="Chromosome"/>
</dbReference>
<dbReference type="RefSeq" id="WP_075083537.1">
    <property type="nucleotide sequence ID" value="NZ_CP042912.1"/>
</dbReference>
<dbReference type="PRINTS" id="PR00420">
    <property type="entry name" value="RNGMNOXGNASE"/>
</dbReference>
<sequence length="417" mass="46231">MIANRSYDCLVIGAGPAGSTAACIVAEQGFSTLLIERDQFPREHVGESLMPEAYWIFERLGLAHEMDRVGFQQKHGVQFVSASDKETKPFIFSEHDDRPSNMSWHVKRADFDKLLYDAAFQRGATCADQTRVLDIELKPKSPHKVTFLDEKGKERELSAKVIVDASGQSAMIANRNGLREVYDDLKKAAIWGYFENAERAGGGNPEVTCILHTESKDAWFWYIPLSDGTVSVGLVADNDFLLKRGNSPQETFEQERKNCPGIGRRLRDATQTGRLQVAKEFSYTTTKQAGNGWVLVGDAGGFIDPIYSSGVYLGLKSGLLAGEAVAEGLHKNDLSEKQLGKWTGDFEEGVKWIRKLVRAFYTKEFSFGGFMKAYPQHAGNLTDLLIGRVFDGDPGAIFKDLDPFIEKAKSGETADMS</sequence>
<gene>
    <name evidence="1" type="primary">lodB</name>
    <name evidence="1" type="ORF">MFFC18_41740</name>
</gene>
<evidence type="ECO:0000313" key="1">
    <source>
        <dbReference type="EMBL" id="QEG24256.1"/>
    </source>
</evidence>
<keyword evidence="1" id="KW-0560">Oxidoreductase</keyword>
<dbReference type="InterPro" id="IPR036188">
    <property type="entry name" value="FAD/NAD-bd_sf"/>
</dbReference>
<dbReference type="STRING" id="980251.GCA_001642875_00750"/>
<dbReference type="PANTHER" id="PTHR43747:SF1">
    <property type="entry name" value="SLR1998 PROTEIN"/>
    <property type="match status" value="1"/>
</dbReference>
<dbReference type="OrthoDB" id="9806565at2"/>
<evidence type="ECO:0000313" key="2">
    <source>
        <dbReference type="Proteomes" id="UP000322214"/>
    </source>
</evidence>
<proteinExistence type="predicted"/>
<dbReference type="KEGG" id="mff:MFFC18_41740"/>
<keyword evidence="2" id="KW-1185">Reference proteome</keyword>
<dbReference type="PANTHER" id="PTHR43747">
    <property type="entry name" value="FAD-BINDING PROTEIN"/>
    <property type="match status" value="1"/>
</dbReference>
<name>A0A5B9PHV9_9BACT</name>
<dbReference type="InterPro" id="IPR050816">
    <property type="entry name" value="Flavin-dep_Halogenase_NPB"/>
</dbReference>
<dbReference type="Gene3D" id="3.50.50.60">
    <property type="entry name" value="FAD/NAD(P)-binding domain"/>
    <property type="match status" value="1"/>
</dbReference>
<dbReference type="EC" id="1.-.-.-" evidence="1"/>
<reference evidence="1 2" key="1">
    <citation type="submission" date="2019-08" db="EMBL/GenBank/DDBJ databases">
        <title>Deep-cultivation of Planctomycetes and their phenomic and genomic characterization uncovers novel biology.</title>
        <authorList>
            <person name="Wiegand S."/>
            <person name="Jogler M."/>
            <person name="Boedeker C."/>
            <person name="Pinto D."/>
            <person name="Vollmers J."/>
            <person name="Rivas-Marin E."/>
            <person name="Kohn T."/>
            <person name="Peeters S.H."/>
            <person name="Heuer A."/>
            <person name="Rast P."/>
            <person name="Oberbeckmann S."/>
            <person name="Bunk B."/>
            <person name="Jeske O."/>
            <person name="Meyerdierks A."/>
            <person name="Storesund J.E."/>
            <person name="Kallscheuer N."/>
            <person name="Luecker S."/>
            <person name="Lage O.M."/>
            <person name="Pohl T."/>
            <person name="Merkel B.J."/>
            <person name="Hornburger P."/>
            <person name="Mueller R.-W."/>
            <person name="Bruemmer F."/>
            <person name="Labrenz M."/>
            <person name="Spormann A.M."/>
            <person name="Op den Camp H."/>
            <person name="Overmann J."/>
            <person name="Amann R."/>
            <person name="Jetten M.S.M."/>
            <person name="Mascher T."/>
            <person name="Medema M.H."/>
            <person name="Devos D.P."/>
            <person name="Kaster A.-K."/>
            <person name="Ovreas L."/>
            <person name="Rohde M."/>
            <person name="Galperin M.Y."/>
            <person name="Jogler C."/>
        </authorList>
    </citation>
    <scope>NUCLEOTIDE SEQUENCE [LARGE SCALE GENOMIC DNA]</scope>
    <source>
        <strain evidence="1 2">FC18</strain>
    </source>
</reference>
<dbReference type="EMBL" id="CP042912">
    <property type="protein sequence ID" value="QEG24256.1"/>
    <property type="molecule type" value="Genomic_DNA"/>
</dbReference>
<organism evidence="1 2">
    <name type="scientific">Mariniblastus fucicola</name>
    <dbReference type="NCBI Taxonomy" id="980251"/>
    <lineage>
        <taxon>Bacteria</taxon>
        <taxon>Pseudomonadati</taxon>
        <taxon>Planctomycetota</taxon>
        <taxon>Planctomycetia</taxon>
        <taxon>Pirellulales</taxon>
        <taxon>Pirellulaceae</taxon>
        <taxon>Mariniblastus</taxon>
    </lineage>
</organism>
<dbReference type="Pfam" id="PF04820">
    <property type="entry name" value="Trp_halogenase"/>
    <property type="match status" value="2"/>
</dbReference>
<dbReference type="AlphaFoldDB" id="A0A5B9PHV9"/>
<dbReference type="InterPro" id="IPR006905">
    <property type="entry name" value="Flavin_halogenase"/>
</dbReference>
<dbReference type="PROSITE" id="PS51257">
    <property type="entry name" value="PROKAR_LIPOPROTEIN"/>
    <property type="match status" value="1"/>
</dbReference>
<dbReference type="SUPFAM" id="SSF51905">
    <property type="entry name" value="FAD/NAD(P)-binding domain"/>
    <property type="match status" value="1"/>
</dbReference>
<dbReference type="GO" id="GO:0004497">
    <property type="term" value="F:monooxygenase activity"/>
    <property type="evidence" value="ECO:0007669"/>
    <property type="project" value="InterPro"/>
</dbReference>
<protein>
    <submittedName>
        <fullName evidence="1">FAD-dependent oxidoreductase LodB</fullName>
        <ecNumber evidence="1">1.-.-.-</ecNumber>
    </submittedName>
</protein>